<evidence type="ECO:0000313" key="1">
    <source>
        <dbReference type="EMBL" id="MCD1608645.1"/>
    </source>
</evidence>
<keyword evidence="2" id="KW-1185">Reference proteome</keyword>
<dbReference type="AlphaFoldDB" id="A0A9X1N284"/>
<gene>
    <name evidence="1" type="ORF">K7H17_12280</name>
</gene>
<comment type="caution">
    <text evidence="1">The sequence shown here is derived from an EMBL/GenBank/DDBJ whole genome shotgun (WGS) entry which is preliminary data.</text>
</comment>
<protein>
    <submittedName>
        <fullName evidence="1">Uncharacterized protein</fullName>
    </submittedName>
</protein>
<dbReference type="Proteomes" id="UP001138989">
    <property type="component" value="Unassembled WGS sequence"/>
</dbReference>
<proteinExistence type="predicted"/>
<accession>A0A9X1N284</accession>
<organism evidence="1 2">
    <name type="scientific">Stutzerimonas kunmingensis</name>
    <dbReference type="NCBI Taxonomy" id="1211807"/>
    <lineage>
        <taxon>Bacteria</taxon>
        <taxon>Pseudomonadati</taxon>
        <taxon>Pseudomonadota</taxon>
        <taxon>Gammaproteobacteria</taxon>
        <taxon>Pseudomonadales</taxon>
        <taxon>Pseudomonadaceae</taxon>
        <taxon>Stutzerimonas</taxon>
    </lineage>
</organism>
<sequence length="103" mass="11757">MRPSLTDVIFYPLGDSRLMCDGTVKDHYLRDLTRHNGLKPYQDGSRHAGYLVDAKIRRGELRVRLDDDIVYRVDSIYNDLTGDFAGLSEVLIKAFIHKKSDSA</sequence>
<evidence type="ECO:0000313" key="2">
    <source>
        <dbReference type="Proteomes" id="UP001138989"/>
    </source>
</evidence>
<dbReference type="EMBL" id="JAINWF010000006">
    <property type="protein sequence ID" value="MCD1608645.1"/>
    <property type="molecule type" value="Genomic_DNA"/>
</dbReference>
<reference evidence="1" key="1">
    <citation type="submission" date="2021-08" db="EMBL/GenBank/DDBJ databases">
        <title>Isolation and characterization of neutrophilic mixotrophic iron-oxidizing bacteria from deep-sea hydrothermal vents.</title>
        <authorList>
            <person name="He Y."/>
        </authorList>
    </citation>
    <scope>NUCLEOTIDE SEQUENCE</scope>
    <source>
        <strain evidence="1">IOP_13</strain>
    </source>
</reference>
<name>A0A9X1N284_9GAMM</name>